<dbReference type="EMBL" id="HBGH01008986">
    <property type="protein sequence ID" value="CAD9232844.1"/>
    <property type="molecule type" value="Transcribed_RNA"/>
</dbReference>
<protein>
    <recommendedName>
        <fullName evidence="7">TFIIS central domain-containing protein</fullName>
    </recommendedName>
</protein>
<feature type="coiled-coil region" evidence="5">
    <location>
        <begin position="288"/>
        <end position="315"/>
    </location>
</feature>
<reference evidence="9" key="1">
    <citation type="submission" date="2021-01" db="EMBL/GenBank/DDBJ databases">
        <authorList>
            <person name="Corre E."/>
            <person name="Pelletier E."/>
            <person name="Niang G."/>
            <person name="Scheremetjew M."/>
            <person name="Finn R."/>
            <person name="Kale V."/>
            <person name="Holt S."/>
            <person name="Cochrane G."/>
            <person name="Meng A."/>
            <person name="Brown T."/>
            <person name="Cohen L."/>
        </authorList>
    </citation>
    <scope>NUCLEOTIDE SEQUENCE</scope>
    <source>
        <strain evidence="9">SAG 36.94</strain>
    </source>
</reference>
<feature type="domain" description="TFIIS central" evidence="7">
    <location>
        <begin position="193"/>
        <end position="314"/>
    </location>
</feature>
<dbReference type="GO" id="GO:0005634">
    <property type="term" value="C:nucleus"/>
    <property type="evidence" value="ECO:0007669"/>
    <property type="project" value="TreeGrafter"/>
</dbReference>
<evidence type="ECO:0000313" key="8">
    <source>
        <dbReference type="EMBL" id="CAD9232844.1"/>
    </source>
</evidence>
<dbReference type="InterPro" id="IPR003618">
    <property type="entry name" value="TFIIS_cen_dom"/>
</dbReference>
<name>A0A6T6BWM9_9RHOD</name>
<gene>
    <name evidence="8" type="ORF">CCAE0312_LOCUS4929</name>
    <name evidence="9" type="ORF">CCAE0312_LOCUS4930</name>
</gene>
<proteinExistence type="predicted"/>
<feature type="compositionally biased region" description="Polar residues" evidence="6">
    <location>
        <begin position="176"/>
        <end position="185"/>
    </location>
</feature>
<dbReference type="EMBL" id="HBGH01008987">
    <property type="protein sequence ID" value="CAD9232845.1"/>
    <property type="molecule type" value="Transcribed_RNA"/>
</dbReference>
<feature type="compositionally biased region" description="Polar residues" evidence="6">
    <location>
        <begin position="79"/>
        <end position="91"/>
    </location>
</feature>
<organism evidence="9">
    <name type="scientific">Compsopogon caeruleus</name>
    <dbReference type="NCBI Taxonomy" id="31354"/>
    <lineage>
        <taxon>Eukaryota</taxon>
        <taxon>Rhodophyta</taxon>
        <taxon>Compsopogonophyceae</taxon>
        <taxon>Compsopogonales</taxon>
        <taxon>Compsopogonaceae</taxon>
        <taxon>Compsopogon</taxon>
    </lineage>
</organism>
<evidence type="ECO:0000256" key="6">
    <source>
        <dbReference type="SAM" id="MobiDB-lite"/>
    </source>
</evidence>
<keyword evidence="1" id="KW-0479">Metal-binding</keyword>
<evidence type="ECO:0000256" key="3">
    <source>
        <dbReference type="ARBA" id="ARBA00022833"/>
    </source>
</evidence>
<keyword evidence="3" id="KW-0862">Zinc</keyword>
<dbReference type="Pfam" id="PF07500">
    <property type="entry name" value="TFIIS_M"/>
    <property type="match status" value="1"/>
</dbReference>
<dbReference type="SUPFAM" id="SSF46942">
    <property type="entry name" value="Elongation factor TFIIS domain 2"/>
    <property type="match status" value="1"/>
</dbReference>
<feature type="compositionally biased region" description="Low complexity" evidence="6">
    <location>
        <begin position="1"/>
        <end position="18"/>
    </location>
</feature>
<keyword evidence="2" id="KW-0863">Zinc-finger</keyword>
<dbReference type="AlphaFoldDB" id="A0A6T6BWM9"/>
<dbReference type="PANTHER" id="PTHR11477:SF0">
    <property type="entry name" value="IP08861P-RELATED"/>
    <property type="match status" value="1"/>
</dbReference>
<dbReference type="GO" id="GO:0008270">
    <property type="term" value="F:zinc ion binding"/>
    <property type="evidence" value="ECO:0007669"/>
    <property type="project" value="UniProtKB-KW"/>
</dbReference>
<sequence>MGMFGLRRTGGTRWVGRRVGSEGTLGRGKSSEDAEGLGRRKGQRDSYQEDIGTEVDSGSVRLHGERSSAASTDSRSTAGLVTTFSSVSGATGSERGSDRFPDSGRVGSTHSDGKAYVGTRRSSLLPNGHAGMPVDRNARFSRSKTVNSMAEEPEGDRRREKRESNPLKGWRRGSKPTGSEYESLSSGEFDPVIAARVRANLAALLFHTDPGWSSRGKTEEDAEQVAQQIEEAMAEMVGRQTSEAYDEKYETLIRAFRDKKNAKLRADVLCGVIPARKLVKMSDFSLLNPEVKNQLRQAKREHLMLKQELESSELVRIWKQRGILPGGVDDVQVVSPPDGGDEALFIEIELNDDGSGLYKEPEQGDVPHFASFPSSGATVTDDVMNLRRNSAMNVRSAFEYLNTSLRETSSMTIIQ</sequence>
<feature type="compositionally biased region" description="Low complexity" evidence="6">
    <location>
        <begin position="67"/>
        <end position="78"/>
    </location>
</feature>
<feature type="region of interest" description="Disordered" evidence="6">
    <location>
        <begin position="1"/>
        <end position="185"/>
    </location>
</feature>
<dbReference type="PANTHER" id="PTHR11477">
    <property type="entry name" value="TRANSCRIPTION FACTOR S-II ZINC FINGER DOMAIN-CONTAINING PROTEIN"/>
    <property type="match status" value="1"/>
</dbReference>
<accession>A0A6T6BWM9</accession>
<keyword evidence="5" id="KW-0175">Coiled coil</keyword>
<dbReference type="SMART" id="SM00510">
    <property type="entry name" value="TFS2M"/>
    <property type="match status" value="1"/>
</dbReference>
<keyword evidence="4" id="KW-0539">Nucleus</keyword>
<evidence type="ECO:0000259" key="7">
    <source>
        <dbReference type="PROSITE" id="PS51321"/>
    </source>
</evidence>
<dbReference type="Gene3D" id="1.10.472.30">
    <property type="entry name" value="Transcription elongation factor S-II, central domain"/>
    <property type="match status" value="1"/>
</dbReference>
<evidence type="ECO:0000313" key="9">
    <source>
        <dbReference type="EMBL" id="CAD9232845.1"/>
    </source>
</evidence>
<evidence type="ECO:0000256" key="2">
    <source>
        <dbReference type="ARBA" id="ARBA00022771"/>
    </source>
</evidence>
<evidence type="ECO:0000256" key="4">
    <source>
        <dbReference type="ARBA" id="ARBA00023242"/>
    </source>
</evidence>
<evidence type="ECO:0000256" key="5">
    <source>
        <dbReference type="SAM" id="Coils"/>
    </source>
</evidence>
<dbReference type="PROSITE" id="PS51321">
    <property type="entry name" value="TFIIS_CENTRAL"/>
    <property type="match status" value="1"/>
</dbReference>
<feature type="compositionally biased region" description="Basic and acidic residues" evidence="6">
    <location>
        <begin position="29"/>
        <end position="47"/>
    </location>
</feature>
<dbReference type="GO" id="GO:0006351">
    <property type="term" value="P:DNA-templated transcription"/>
    <property type="evidence" value="ECO:0007669"/>
    <property type="project" value="InterPro"/>
</dbReference>
<dbReference type="InterPro" id="IPR036575">
    <property type="entry name" value="TFIIS_cen_dom_sf"/>
</dbReference>
<evidence type="ECO:0000256" key="1">
    <source>
        <dbReference type="ARBA" id="ARBA00022723"/>
    </source>
</evidence>
<feature type="compositionally biased region" description="Basic and acidic residues" evidence="6">
    <location>
        <begin position="155"/>
        <end position="165"/>
    </location>
</feature>